<feature type="domain" description="Zn(2)-C6 fungal-type" evidence="2">
    <location>
        <begin position="8"/>
        <end position="38"/>
    </location>
</feature>
<protein>
    <recommendedName>
        <fullName evidence="2">Zn(2)-C6 fungal-type domain-containing protein</fullName>
    </recommendedName>
</protein>
<dbReference type="InterPro" id="IPR036864">
    <property type="entry name" value="Zn2-C6_fun-type_DNA-bd_sf"/>
</dbReference>
<dbReference type="CDD" id="cd00067">
    <property type="entry name" value="GAL4"/>
    <property type="match status" value="1"/>
</dbReference>
<keyword evidence="1" id="KW-0539">Nucleus</keyword>
<dbReference type="InterPro" id="IPR001138">
    <property type="entry name" value="Zn2Cys6_DnaBD"/>
</dbReference>
<dbReference type="EMBL" id="QGMH01000010">
    <property type="protein sequence ID" value="TVY30136.1"/>
    <property type="molecule type" value="Genomic_DNA"/>
</dbReference>
<dbReference type="PANTHER" id="PTHR37540">
    <property type="entry name" value="TRANSCRIPTION FACTOR (ACR-2), PUTATIVE-RELATED-RELATED"/>
    <property type="match status" value="1"/>
</dbReference>
<accession>A0A8H8R7Y2</accession>
<keyword evidence="4" id="KW-1185">Reference proteome</keyword>
<dbReference type="OrthoDB" id="5376287at2759"/>
<comment type="caution">
    <text evidence="3">The sequence shown here is derived from an EMBL/GenBank/DDBJ whole genome shotgun (WGS) entry which is preliminary data.</text>
</comment>
<dbReference type="PANTHER" id="PTHR37540:SF5">
    <property type="entry name" value="TRANSCRIPTION FACTOR DOMAIN-CONTAINING PROTEIN"/>
    <property type="match status" value="1"/>
</dbReference>
<dbReference type="PROSITE" id="PS00463">
    <property type="entry name" value="ZN2_CY6_FUNGAL_1"/>
    <property type="match status" value="1"/>
</dbReference>
<dbReference type="Pfam" id="PF00172">
    <property type="entry name" value="Zn_clus"/>
    <property type="match status" value="1"/>
</dbReference>
<reference evidence="3 4" key="1">
    <citation type="submission" date="2018-05" db="EMBL/GenBank/DDBJ databases">
        <title>Genome sequencing and assembly of the regulated plant pathogen Lachnellula willkommii and related sister species for the development of diagnostic species identification markers.</title>
        <authorList>
            <person name="Giroux E."/>
            <person name="Bilodeau G."/>
        </authorList>
    </citation>
    <scope>NUCLEOTIDE SEQUENCE [LARGE SCALE GENOMIC DNA]</scope>
    <source>
        <strain evidence="3 4">CBS 185.66</strain>
    </source>
</reference>
<dbReference type="SUPFAM" id="SSF57701">
    <property type="entry name" value="Zn2/Cys6 DNA-binding domain"/>
    <property type="match status" value="1"/>
</dbReference>
<dbReference type="GO" id="GO:0000981">
    <property type="term" value="F:DNA-binding transcription factor activity, RNA polymerase II-specific"/>
    <property type="evidence" value="ECO:0007669"/>
    <property type="project" value="InterPro"/>
</dbReference>
<evidence type="ECO:0000259" key="2">
    <source>
        <dbReference type="PROSITE" id="PS50048"/>
    </source>
</evidence>
<organism evidence="3 4">
    <name type="scientific">Lachnellula hyalina</name>
    <dbReference type="NCBI Taxonomy" id="1316788"/>
    <lineage>
        <taxon>Eukaryota</taxon>
        <taxon>Fungi</taxon>
        <taxon>Dikarya</taxon>
        <taxon>Ascomycota</taxon>
        <taxon>Pezizomycotina</taxon>
        <taxon>Leotiomycetes</taxon>
        <taxon>Helotiales</taxon>
        <taxon>Lachnaceae</taxon>
        <taxon>Lachnellula</taxon>
    </lineage>
</organism>
<dbReference type="GO" id="GO:0008270">
    <property type="term" value="F:zinc ion binding"/>
    <property type="evidence" value="ECO:0007669"/>
    <property type="project" value="InterPro"/>
</dbReference>
<dbReference type="Gene3D" id="4.10.240.10">
    <property type="entry name" value="Zn(2)-C6 fungal-type DNA-binding domain"/>
    <property type="match status" value="1"/>
</dbReference>
<proteinExistence type="predicted"/>
<sequence>MRATLRRSCNACAKAKHRCDLRTPHCSRCIKKKFNCIYANEPLTSSSPDRNDSPPSDTVGNNWPAVMNGVEVSKMTSRDGTTTPKFSETSVGLLNPGNAYFDPFDSYPPTRLPRATAQRLILHSSLDGELRAQRVRRKIEDSSLAFQDETMNSVVTLAAIEHGKGNVESSRMHIDGIKRMVSVRGGINEVKGTSPLTARMVSWVSMLVTGAPQFQIQDDFGFGSGIGSIPQWQLAGLDSEHMALDDLDVDPAMSNIISRLRTIFHEPRLPRLTSTELHDLTCYVTHKLLLLPPLSPANPMRSVISECLRYALALYMLILHGTTYYSHEDLANTIMIHLKTHLEALARIKYVHGPLGIWAISMGMVAGVGTKDHQWFLNQARMAKIALGLQTWEDVLVSLESILWMRVEQLEFFREKWSEILKVTT</sequence>
<dbReference type="Proteomes" id="UP000431533">
    <property type="component" value="Unassembled WGS sequence"/>
</dbReference>
<evidence type="ECO:0000313" key="3">
    <source>
        <dbReference type="EMBL" id="TVY30136.1"/>
    </source>
</evidence>
<gene>
    <name evidence="3" type="ORF">LHYA1_G001094</name>
</gene>
<dbReference type="PROSITE" id="PS50048">
    <property type="entry name" value="ZN2_CY6_FUNGAL_2"/>
    <property type="match status" value="1"/>
</dbReference>
<dbReference type="GeneID" id="41981292"/>
<evidence type="ECO:0000313" key="4">
    <source>
        <dbReference type="Proteomes" id="UP000431533"/>
    </source>
</evidence>
<name>A0A8H8R7Y2_9HELO</name>
<dbReference type="RefSeq" id="XP_031008922.1">
    <property type="nucleotide sequence ID" value="XM_031146080.1"/>
</dbReference>
<dbReference type="SMART" id="SM00066">
    <property type="entry name" value="GAL4"/>
    <property type="match status" value="1"/>
</dbReference>
<dbReference type="AlphaFoldDB" id="A0A8H8R7Y2"/>
<evidence type="ECO:0000256" key="1">
    <source>
        <dbReference type="ARBA" id="ARBA00023242"/>
    </source>
</evidence>